<evidence type="ECO:0000313" key="2">
    <source>
        <dbReference type="Proteomes" id="UP001153076"/>
    </source>
</evidence>
<protein>
    <submittedName>
        <fullName evidence="1">Uncharacterized protein</fullName>
    </submittedName>
</protein>
<dbReference type="EMBL" id="JAKOGI010001041">
    <property type="protein sequence ID" value="KAJ8428197.1"/>
    <property type="molecule type" value="Genomic_DNA"/>
</dbReference>
<name>A0A9Q1GUR3_9CARY</name>
<proteinExistence type="predicted"/>
<dbReference type="Proteomes" id="UP001153076">
    <property type="component" value="Unassembled WGS sequence"/>
</dbReference>
<comment type="caution">
    <text evidence="1">The sequence shown here is derived from an EMBL/GenBank/DDBJ whole genome shotgun (WGS) entry which is preliminary data.</text>
</comment>
<keyword evidence="2" id="KW-1185">Reference proteome</keyword>
<reference evidence="1" key="1">
    <citation type="submission" date="2022-04" db="EMBL/GenBank/DDBJ databases">
        <title>Carnegiea gigantea Genome sequencing and assembly v2.</title>
        <authorList>
            <person name="Copetti D."/>
            <person name="Sanderson M.J."/>
            <person name="Burquez A."/>
            <person name="Wojciechowski M.F."/>
        </authorList>
    </citation>
    <scope>NUCLEOTIDE SEQUENCE</scope>
    <source>
        <strain evidence="1">SGP5-SGP5p</strain>
        <tissue evidence="1">Aerial part</tissue>
    </source>
</reference>
<gene>
    <name evidence="1" type="ORF">Cgig2_031474</name>
</gene>
<sequence length="156" mass="17205">MELHARDWTIHSFPNFKSLNRRTFLSTPPFYAPQARLLRRELAGVGIQASMTTWPEDSKSSMPATVLEQPGGKMVAELVGAFNELAGRINYGLSTSSSRILFKALKLSIPLLQSLPLSPDGRSPLSKALSVAVLLADLQMIQLFKNYCKSIDLENA</sequence>
<organism evidence="1 2">
    <name type="scientific">Carnegiea gigantea</name>
    <dbReference type="NCBI Taxonomy" id="171969"/>
    <lineage>
        <taxon>Eukaryota</taxon>
        <taxon>Viridiplantae</taxon>
        <taxon>Streptophyta</taxon>
        <taxon>Embryophyta</taxon>
        <taxon>Tracheophyta</taxon>
        <taxon>Spermatophyta</taxon>
        <taxon>Magnoliopsida</taxon>
        <taxon>eudicotyledons</taxon>
        <taxon>Gunneridae</taxon>
        <taxon>Pentapetalae</taxon>
        <taxon>Caryophyllales</taxon>
        <taxon>Cactineae</taxon>
        <taxon>Cactaceae</taxon>
        <taxon>Cactoideae</taxon>
        <taxon>Echinocereeae</taxon>
        <taxon>Carnegiea</taxon>
    </lineage>
</organism>
<dbReference type="AlphaFoldDB" id="A0A9Q1GUR3"/>
<evidence type="ECO:0000313" key="1">
    <source>
        <dbReference type="EMBL" id="KAJ8428197.1"/>
    </source>
</evidence>
<accession>A0A9Q1GUR3</accession>